<accession>A0A1I3RT28</accession>
<proteinExistence type="predicted"/>
<dbReference type="RefSeq" id="WP_093230470.1">
    <property type="nucleotide sequence ID" value="NZ_FORR01000011.1"/>
</dbReference>
<evidence type="ECO:0000313" key="2">
    <source>
        <dbReference type="Proteomes" id="UP000199545"/>
    </source>
</evidence>
<organism evidence="1 2">
    <name type="scientific">Thermoflavimicrobium dichotomicum</name>
    <dbReference type="NCBI Taxonomy" id="46223"/>
    <lineage>
        <taxon>Bacteria</taxon>
        <taxon>Bacillati</taxon>
        <taxon>Bacillota</taxon>
        <taxon>Bacilli</taxon>
        <taxon>Bacillales</taxon>
        <taxon>Thermoactinomycetaceae</taxon>
        <taxon>Thermoflavimicrobium</taxon>
    </lineage>
</organism>
<keyword evidence="2" id="KW-1185">Reference proteome</keyword>
<dbReference type="OrthoDB" id="1933584at2"/>
<dbReference type="Proteomes" id="UP000199545">
    <property type="component" value="Unassembled WGS sequence"/>
</dbReference>
<dbReference type="EMBL" id="FORR01000011">
    <property type="protein sequence ID" value="SFJ49764.1"/>
    <property type="molecule type" value="Genomic_DNA"/>
</dbReference>
<gene>
    <name evidence="1" type="ORF">SAMN05421852_11126</name>
</gene>
<sequence>MGTEACILKEHEKYTPEKLLADAIVAAFHADVKLHFTNIKFFEDGRFRRTILNIMDDPNDHQIIFNVMAKDRPEMFFYDYEYVGLDSNRKLYCVGYIEDVYGVDEILFRFIYEYLKINPHDYFWVSDFEWVYRWEDMQKFKSLPYDPYWYQTNPKLWK</sequence>
<reference evidence="1 2" key="1">
    <citation type="submission" date="2016-10" db="EMBL/GenBank/DDBJ databases">
        <authorList>
            <person name="de Groot N.N."/>
        </authorList>
    </citation>
    <scope>NUCLEOTIDE SEQUENCE [LARGE SCALE GENOMIC DNA]</scope>
    <source>
        <strain evidence="1 2">DSM 44778</strain>
    </source>
</reference>
<dbReference type="AlphaFoldDB" id="A0A1I3RT28"/>
<evidence type="ECO:0000313" key="1">
    <source>
        <dbReference type="EMBL" id="SFJ49764.1"/>
    </source>
</evidence>
<protein>
    <submittedName>
        <fullName evidence="1">Uncharacterized protein</fullName>
    </submittedName>
</protein>
<name>A0A1I3RT28_9BACL</name>